<proteinExistence type="predicted"/>
<organism evidence="1 2">
    <name type="scientific">Paenibacillus catalpae</name>
    <dbReference type="NCBI Taxonomy" id="1045775"/>
    <lineage>
        <taxon>Bacteria</taxon>
        <taxon>Bacillati</taxon>
        <taxon>Bacillota</taxon>
        <taxon>Bacilli</taxon>
        <taxon>Bacillales</taxon>
        <taxon>Paenibacillaceae</taxon>
        <taxon>Paenibacillus</taxon>
    </lineage>
</organism>
<keyword evidence="2" id="KW-1185">Reference proteome</keyword>
<protein>
    <submittedName>
        <fullName evidence="1">Spore germination protein PE</fullName>
    </submittedName>
</protein>
<dbReference type="Proteomes" id="UP000198855">
    <property type="component" value="Unassembled WGS sequence"/>
</dbReference>
<evidence type="ECO:0000313" key="2">
    <source>
        <dbReference type="Proteomes" id="UP000198855"/>
    </source>
</evidence>
<evidence type="ECO:0000313" key="1">
    <source>
        <dbReference type="EMBL" id="SFF01223.1"/>
    </source>
</evidence>
<dbReference type="EMBL" id="FOMT01000005">
    <property type="protein sequence ID" value="SFF01223.1"/>
    <property type="molecule type" value="Genomic_DNA"/>
</dbReference>
<sequence>MIQQNYPIRLTQIGLVSVVDCSIGAIIQFGDRAEGTPKLNALAVQRAIDHTKAGSVYFESYEIFNRPLPKLIDPVADAGEDVSIRRFNHCPRINVGCIYVTAVGSTASLLAGNAMRTTAESRIKHIRQYEKTLINVT</sequence>
<accession>A0A1I2F870</accession>
<gene>
    <name evidence="1" type="ORF">SAMN05216378_4732</name>
</gene>
<name>A0A1I2F870_9BACL</name>
<dbReference type="InterPro" id="IPR024496">
    <property type="entry name" value="Spore_germ_GerPE"/>
</dbReference>
<dbReference type="AlphaFoldDB" id="A0A1I2F870"/>
<dbReference type="RefSeq" id="WP_091188884.1">
    <property type="nucleotide sequence ID" value="NZ_FOMT01000005.1"/>
</dbReference>
<reference evidence="2" key="1">
    <citation type="submission" date="2016-10" db="EMBL/GenBank/DDBJ databases">
        <authorList>
            <person name="Varghese N."/>
            <person name="Submissions S."/>
        </authorList>
    </citation>
    <scope>NUCLEOTIDE SEQUENCE [LARGE SCALE GENOMIC DNA]</scope>
    <source>
        <strain evidence="2">CGMCC 1.10784</strain>
    </source>
</reference>
<dbReference type="OrthoDB" id="2599887at2"/>
<dbReference type="STRING" id="1045775.SAMN05216378_4732"/>
<dbReference type="Pfam" id="PF10970">
    <property type="entry name" value="GerPE"/>
    <property type="match status" value="1"/>
</dbReference>